<gene>
    <name evidence="3" type="ORF">TrST_g11147</name>
</gene>
<dbReference type="PANTHER" id="PTHR12175:SF5">
    <property type="entry name" value="OS03G0795500 PROTEIN"/>
    <property type="match status" value="1"/>
</dbReference>
<dbReference type="GO" id="GO:0005737">
    <property type="term" value="C:cytoplasm"/>
    <property type="evidence" value="ECO:0007669"/>
    <property type="project" value="UniProtKB-ARBA"/>
</dbReference>
<dbReference type="PROSITE" id="PS51532">
    <property type="entry name" value="PITH"/>
    <property type="match status" value="1"/>
</dbReference>
<proteinExistence type="inferred from homology"/>
<evidence type="ECO:0000313" key="3">
    <source>
        <dbReference type="EMBL" id="GMH98799.1"/>
    </source>
</evidence>
<keyword evidence="4" id="KW-1185">Reference proteome</keyword>
<reference evidence="4" key="1">
    <citation type="journal article" date="2023" name="Commun. Biol.">
        <title>Genome analysis of Parmales, the sister group of diatoms, reveals the evolutionary specialization of diatoms from phago-mixotrophs to photoautotrophs.</title>
        <authorList>
            <person name="Ban H."/>
            <person name="Sato S."/>
            <person name="Yoshikawa S."/>
            <person name="Yamada K."/>
            <person name="Nakamura Y."/>
            <person name="Ichinomiya M."/>
            <person name="Sato N."/>
            <person name="Blanc-Mathieu R."/>
            <person name="Endo H."/>
            <person name="Kuwata A."/>
            <person name="Ogata H."/>
        </authorList>
    </citation>
    <scope>NUCLEOTIDE SEQUENCE [LARGE SCALE GENOMIC DNA]</scope>
    <source>
        <strain evidence="4">NIES 3701</strain>
    </source>
</reference>
<evidence type="ECO:0000313" key="4">
    <source>
        <dbReference type="Proteomes" id="UP001165085"/>
    </source>
</evidence>
<dbReference type="InterPro" id="IPR010400">
    <property type="entry name" value="PITH_dom"/>
</dbReference>
<comment type="similarity">
    <text evidence="1">Belongs to the PITHD1 family.</text>
</comment>
<feature type="domain" description="PITH" evidence="2">
    <location>
        <begin position="6"/>
        <end position="178"/>
    </location>
</feature>
<dbReference type="EMBL" id="BRXY01000534">
    <property type="protein sequence ID" value="GMH98799.1"/>
    <property type="molecule type" value="Genomic_DNA"/>
</dbReference>
<dbReference type="AlphaFoldDB" id="A0A9W7C421"/>
<dbReference type="PANTHER" id="PTHR12175">
    <property type="entry name" value="AD039 HT014 THIOREDOXIN FAMILY TRP26"/>
    <property type="match status" value="1"/>
</dbReference>
<evidence type="ECO:0000256" key="1">
    <source>
        <dbReference type="ARBA" id="ARBA00025788"/>
    </source>
</evidence>
<dbReference type="InterPro" id="IPR045099">
    <property type="entry name" value="PITH1-like"/>
</dbReference>
<dbReference type="OrthoDB" id="2121326at2759"/>
<protein>
    <recommendedName>
        <fullName evidence="2">PITH domain-containing protein</fullName>
    </recommendedName>
</protein>
<name>A0A9W7C421_9STRA</name>
<dbReference type="InterPro" id="IPR037047">
    <property type="entry name" value="PITH_dom_sf"/>
</dbReference>
<evidence type="ECO:0000259" key="2">
    <source>
        <dbReference type="PROSITE" id="PS51532"/>
    </source>
</evidence>
<dbReference type="Gene3D" id="2.60.120.470">
    <property type="entry name" value="PITH domain"/>
    <property type="match status" value="1"/>
</dbReference>
<organism evidence="3 4">
    <name type="scientific">Triparma strigata</name>
    <dbReference type="NCBI Taxonomy" id="1606541"/>
    <lineage>
        <taxon>Eukaryota</taxon>
        <taxon>Sar</taxon>
        <taxon>Stramenopiles</taxon>
        <taxon>Ochrophyta</taxon>
        <taxon>Bolidophyceae</taxon>
        <taxon>Parmales</taxon>
        <taxon>Triparmaceae</taxon>
        <taxon>Triparma</taxon>
    </lineage>
</organism>
<dbReference type="Proteomes" id="UP001165085">
    <property type="component" value="Unassembled WGS sequence"/>
</dbReference>
<dbReference type="InterPro" id="IPR008979">
    <property type="entry name" value="Galactose-bd-like_sf"/>
</dbReference>
<sequence>MEQQAAPAIDTSTLRDITSLVAKGDCYCLNEKDSNTHENLFQGDDRLALVSDADEQLMIHVVFNETVKVHGLKFFGFNTTSFDVSTAPRLIKVFVNRDSMGFSDCEDVEPTEEFELTEAEISNPGGIEKQVRYVKFQRVSSLSIFVEENFGGDITALGGLKIHGVPVQGTNMNELKKC</sequence>
<dbReference type="SUPFAM" id="SSF49785">
    <property type="entry name" value="Galactose-binding domain-like"/>
    <property type="match status" value="1"/>
</dbReference>
<dbReference type="Pfam" id="PF06201">
    <property type="entry name" value="PITH"/>
    <property type="match status" value="1"/>
</dbReference>
<accession>A0A9W7C421</accession>
<comment type="caution">
    <text evidence="3">The sequence shown here is derived from an EMBL/GenBank/DDBJ whole genome shotgun (WGS) entry which is preliminary data.</text>
</comment>